<dbReference type="Proteomes" id="UP000297777">
    <property type="component" value="Unassembled WGS sequence"/>
</dbReference>
<dbReference type="AlphaFoldDB" id="A0A4Z1E5C4"/>
<gene>
    <name evidence="1" type="ORF">BTUL_0313g00030</name>
</gene>
<organism evidence="1 2">
    <name type="scientific">Botrytis tulipae</name>
    <dbReference type="NCBI Taxonomy" id="87230"/>
    <lineage>
        <taxon>Eukaryota</taxon>
        <taxon>Fungi</taxon>
        <taxon>Dikarya</taxon>
        <taxon>Ascomycota</taxon>
        <taxon>Pezizomycotina</taxon>
        <taxon>Leotiomycetes</taxon>
        <taxon>Helotiales</taxon>
        <taxon>Sclerotiniaceae</taxon>
        <taxon>Botrytis</taxon>
    </lineage>
</organism>
<name>A0A4Z1E5C4_9HELO</name>
<proteinExistence type="predicted"/>
<dbReference type="EMBL" id="PQXH01000311">
    <property type="protein sequence ID" value="TGO07186.1"/>
    <property type="molecule type" value="Genomic_DNA"/>
</dbReference>
<keyword evidence="2" id="KW-1185">Reference proteome</keyword>
<comment type="caution">
    <text evidence="1">The sequence shown here is derived from an EMBL/GenBank/DDBJ whole genome shotgun (WGS) entry which is preliminary data.</text>
</comment>
<protein>
    <submittedName>
        <fullName evidence="1">Uncharacterized protein</fullName>
    </submittedName>
</protein>
<sequence>MPPSSSTVNIDQIEIWSEDEFLDFIHLKLGLWETRNCRAWYRRATQNIPGQGPPRITLASFERTRADPATLQDEIKSIVQKSAEDRVPLLILMNSVRRCLTMRREKMARLAQEIDGNVSRNMVSYLKREIFALVTTAFEEAYSIIQEMNALDLRVSDDEEVP</sequence>
<accession>A0A4Z1E5C4</accession>
<evidence type="ECO:0000313" key="1">
    <source>
        <dbReference type="EMBL" id="TGO07186.1"/>
    </source>
</evidence>
<evidence type="ECO:0000313" key="2">
    <source>
        <dbReference type="Proteomes" id="UP000297777"/>
    </source>
</evidence>
<reference evidence="1 2" key="1">
    <citation type="submission" date="2017-12" db="EMBL/GenBank/DDBJ databases">
        <title>Comparative genomics of Botrytis spp.</title>
        <authorList>
            <person name="Valero-Jimenez C.A."/>
            <person name="Tapia P."/>
            <person name="Veloso J."/>
            <person name="Silva-Moreno E."/>
            <person name="Staats M."/>
            <person name="Valdes J.H."/>
            <person name="Van Kan J.A.L."/>
        </authorList>
    </citation>
    <scope>NUCLEOTIDE SEQUENCE [LARGE SCALE GENOMIC DNA]</scope>
    <source>
        <strain evidence="1 2">Bt9001</strain>
    </source>
</reference>